<gene>
    <name evidence="2" type="primary">Dper\GL14448</name>
    <name evidence="2" type="ORF">Dper_GL14448</name>
</gene>
<feature type="region of interest" description="Disordered" evidence="1">
    <location>
        <begin position="109"/>
        <end position="169"/>
    </location>
</feature>
<reference evidence="2 3" key="1">
    <citation type="journal article" date="2007" name="Nature">
        <title>Evolution of genes and genomes on the Drosophila phylogeny.</title>
        <authorList>
            <consortium name="Drosophila 12 Genomes Consortium"/>
            <person name="Clark A.G."/>
            <person name="Eisen M.B."/>
            <person name="Smith D.R."/>
            <person name="Bergman C.M."/>
            <person name="Oliver B."/>
            <person name="Markow T.A."/>
            <person name="Kaufman T.C."/>
            <person name="Kellis M."/>
            <person name="Gelbart W."/>
            <person name="Iyer V.N."/>
            <person name="Pollard D.A."/>
            <person name="Sackton T.B."/>
            <person name="Larracuente A.M."/>
            <person name="Singh N.D."/>
            <person name="Abad J.P."/>
            <person name="Abt D.N."/>
            <person name="Adryan B."/>
            <person name="Aguade M."/>
            <person name="Akashi H."/>
            <person name="Anderson W.W."/>
            <person name="Aquadro C.F."/>
            <person name="Ardell D.H."/>
            <person name="Arguello R."/>
            <person name="Artieri C.G."/>
            <person name="Barbash D.A."/>
            <person name="Barker D."/>
            <person name="Barsanti P."/>
            <person name="Batterham P."/>
            <person name="Batzoglou S."/>
            <person name="Begun D."/>
            <person name="Bhutkar A."/>
            <person name="Blanco E."/>
            <person name="Bosak S.A."/>
            <person name="Bradley R.K."/>
            <person name="Brand A.D."/>
            <person name="Brent M.R."/>
            <person name="Brooks A.N."/>
            <person name="Brown R.H."/>
            <person name="Butlin R.K."/>
            <person name="Caggese C."/>
            <person name="Calvi B.R."/>
            <person name="Bernardo de Carvalho A."/>
            <person name="Caspi A."/>
            <person name="Castrezana S."/>
            <person name="Celniker S.E."/>
            <person name="Chang J.L."/>
            <person name="Chapple C."/>
            <person name="Chatterji S."/>
            <person name="Chinwalla A."/>
            <person name="Civetta A."/>
            <person name="Clifton S.W."/>
            <person name="Comeron J.M."/>
            <person name="Costello J.C."/>
            <person name="Coyne J.A."/>
            <person name="Daub J."/>
            <person name="David R.G."/>
            <person name="Delcher A.L."/>
            <person name="Delehaunty K."/>
            <person name="Do C.B."/>
            <person name="Ebling H."/>
            <person name="Edwards K."/>
            <person name="Eickbush T."/>
            <person name="Evans J.D."/>
            <person name="Filipski A."/>
            <person name="Findeiss S."/>
            <person name="Freyhult E."/>
            <person name="Fulton L."/>
            <person name="Fulton R."/>
            <person name="Garcia A.C."/>
            <person name="Gardiner A."/>
            <person name="Garfield D.A."/>
            <person name="Garvin B.E."/>
            <person name="Gibson G."/>
            <person name="Gilbert D."/>
            <person name="Gnerre S."/>
            <person name="Godfrey J."/>
            <person name="Good R."/>
            <person name="Gotea V."/>
            <person name="Gravely B."/>
            <person name="Greenberg A.J."/>
            <person name="Griffiths-Jones S."/>
            <person name="Gross S."/>
            <person name="Guigo R."/>
            <person name="Gustafson E.A."/>
            <person name="Haerty W."/>
            <person name="Hahn M.W."/>
            <person name="Halligan D.L."/>
            <person name="Halpern A.L."/>
            <person name="Halter G.M."/>
            <person name="Han M.V."/>
            <person name="Heger A."/>
            <person name="Hillier L."/>
            <person name="Hinrichs A.S."/>
            <person name="Holmes I."/>
            <person name="Hoskins R.A."/>
            <person name="Hubisz M.J."/>
            <person name="Hultmark D."/>
            <person name="Huntley M.A."/>
            <person name="Jaffe D.B."/>
            <person name="Jagadeeshan S."/>
            <person name="Jeck W.R."/>
            <person name="Johnson J."/>
            <person name="Jones C.D."/>
            <person name="Jordan W.C."/>
            <person name="Karpen G.H."/>
            <person name="Kataoka E."/>
            <person name="Keightley P.D."/>
            <person name="Kheradpour P."/>
            <person name="Kirkness E.F."/>
            <person name="Koerich L.B."/>
            <person name="Kristiansen K."/>
            <person name="Kudrna D."/>
            <person name="Kulathinal R.J."/>
            <person name="Kumar S."/>
            <person name="Kwok R."/>
            <person name="Lander E."/>
            <person name="Langley C.H."/>
            <person name="Lapoint R."/>
            <person name="Lazzaro B.P."/>
            <person name="Lee S.J."/>
            <person name="Levesque L."/>
            <person name="Li R."/>
            <person name="Lin C.F."/>
            <person name="Lin M.F."/>
            <person name="Lindblad-Toh K."/>
            <person name="Llopart A."/>
            <person name="Long M."/>
            <person name="Low L."/>
            <person name="Lozovsky E."/>
            <person name="Lu J."/>
            <person name="Luo M."/>
            <person name="Machado C.A."/>
            <person name="Makalowski W."/>
            <person name="Marzo M."/>
            <person name="Matsuda M."/>
            <person name="Matzkin L."/>
            <person name="McAllister B."/>
            <person name="McBride C.S."/>
            <person name="McKernan B."/>
            <person name="McKernan K."/>
            <person name="Mendez-Lago M."/>
            <person name="Minx P."/>
            <person name="Mollenhauer M.U."/>
            <person name="Montooth K."/>
            <person name="Mount S.M."/>
            <person name="Mu X."/>
            <person name="Myers E."/>
            <person name="Negre B."/>
            <person name="Newfeld S."/>
            <person name="Nielsen R."/>
            <person name="Noor M.A."/>
            <person name="O'Grady P."/>
            <person name="Pachter L."/>
            <person name="Papaceit M."/>
            <person name="Parisi M.J."/>
            <person name="Parisi M."/>
            <person name="Parts L."/>
            <person name="Pedersen J.S."/>
            <person name="Pesole G."/>
            <person name="Phillippy A.M."/>
            <person name="Ponting C.P."/>
            <person name="Pop M."/>
            <person name="Porcelli D."/>
            <person name="Powell J.R."/>
            <person name="Prohaska S."/>
            <person name="Pruitt K."/>
            <person name="Puig M."/>
            <person name="Quesneville H."/>
            <person name="Ram K.R."/>
            <person name="Rand D."/>
            <person name="Rasmussen M.D."/>
            <person name="Reed L.K."/>
            <person name="Reenan R."/>
            <person name="Reily A."/>
            <person name="Remington K.A."/>
            <person name="Rieger T.T."/>
            <person name="Ritchie M.G."/>
            <person name="Robin C."/>
            <person name="Rogers Y.H."/>
            <person name="Rohde C."/>
            <person name="Rozas J."/>
            <person name="Rubenfield M.J."/>
            <person name="Ruiz A."/>
            <person name="Russo S."/>
            <person name="Salzberg S.L."/>
            <person name="Sanchez-Gracia A."/>
            <person name="Saranga D.J."/>
            <person name="Sato H."/>
            <person name="Schaeffer S.W."/>
            <person name="Schatz M.C."/>
            <person name="Schlenke T."/>
            <person name="Schwartz R."/>
            <person name="Segarra C."/>
            <person name="Singh R.S."/>
            <person name="Sirot L."/>
            <person name="Sirota M."/>
            <person name="Sisneros N.B."/>
            <person name="Smith C.D."/>
            <person name="Smith T.F."/>
            <person name="Spieth J."/>
            <person name="Stage D.E."/>
            <person name="Stark A."/>
            <person name="Stephan W."/>
            <person name="Strausberg R.L."/>
            <person name="Strempel S."/>
            <person name="Sturgill D."/>
            <person name="Sutton G."/>
            <person name="Sutton G.G."/>
            <person name="Tao W."/>
            <person name="Teichmann S."/>
            <person name="Tobari Y.N."/>
            <person name="Tomimura Y."/>
            <person name="Tsolas J.M."/>
            <person name="Valente V.L."/>
            <person name="Venter E."/>
            <person name="Venter J.C."/>
            <person name="Vicario S."/>
            <person name="Vieira F.G."/>
            <person name="Vilella A.J."/>
            <person name="Villasante A."/>
            <person name="Walenz B."/>
            <person name="Wang J."/>
            <person name="Wasserman M."/>
            <person name="Watts T."/>
            <person name="Wilson D."/>
            <person name="Wilson R.K."/>
            <person name="Wing R.A."/>
            <person name="Wolfner M.F."/>
            <person name="Wong A."/>
            <person name="Wong G.K."/>
            <person name="Wu C.I."/>
            <person name="Wu G."/>
            <person name="Yamamoto D."/>
            <person name="Yang H.P."/>
            <person name="Yang S.P."/>
            <person name="Yorke J.A."/>
            <person name="Yoshida K."/>
            <person name="Zdobnov E."/>
            <person name="Zhang P."/>
            <person name="Zhang Y."/>
            <person name="Zimin A.V."/>
            <person name="Baldwin J."/>
            <person name="Abdouelleil A."/>
            <person name="Abdulkadir J."/>
            <person name="Abebe A."/>
            <person name="Abera B."/>
            <person name="Abreu J."/>
            <person name="Acer S.C."/>
            <person name="Aftuck L."/>
            <person name="Alexander A."/>
            <person name="An P."/>
            <person name="Anderson E."/>
            <person name="Anderson S."/>
            <person name="Arachi H."/>
            <person name="Azer M."/>
            <person name="Bachantsang P."/>
            <person name="Barry A."/>
            <person name="Bayul T."/>
            <person name="Berlin A."/>
            <person name="Bessette D."/>
            <person name="Bloom T."/>
            <person name="Blye J."/>
            <person name="Boguslavskiy L."/>
            <person name="Bonnet C."/>
            <person name="Boukhgalter B."/>
            <person name="Bourzgui I."/>
            <person name="Brown A."/>
            <person name="Cahill P."/>
            <person name="Channer S."/>
            <person name="Cheshatsang Y."/>
            <person name="Chuda L."/>
            <person name="Citroen M."/>
            <person name="Collymore A."/>
            <person name="Cooke P."/>
            <person name="Costello M."/>
            <person name="D'Aco K."/>
            <person name="Daza R."/>
            <person name="De Haan G."/>
            <person name="DeGray S."/>
            <person name="DeMaso C."/>
            <person name="Dhargay N."/>
            <person name="Dooley K."/>
            <person name="Dooley E."/>
            <person name="Doricent M."/>
            <person name="Dorje P."/>
            <person name="Dorjee K."/>
            <person name="Dupes A."/>
            <person name="Elong R."/>
            <person name="Falk J."/>
            <person name="Farina A."/>
            <person name="Faro S."/>
            <person name="Ferguson D."/>
            <person name="Fisher S."/>
            <person name="Foley C.D."/>
            <person name="Franke A."/>
            <person name="Friedrich D."/>
            <person name="Gadbois L."/>
            <person name="Gearin G."/>
            <person name="Gearin C.R."/>
            <person name="Giannoukos G."/>
            <person name="Goode T."/>
            <person name="Graham J."/>
            <person name="Grandbois E."/>
            <person name="Grewal S."/>
            <person name="Gyaltsen K."/>
            <person name="Hafez N."/>
            <person name="Hagos B."/>
            <person name="Hall J."/>
            <person name="Henson C."/>
            <person name="Hollinger A."/>
            <person name="Honan T."/>
            <person name="Huard M.D."/>
            <person name="Hughes L."/>
            <person name="Hurhula B."/>
            <person name="Husby M.E."/>
            <person name="Kamat A."/>
            <person name="Kanga B."/>
            <person name="Kashin S."/>
            <person name="Khazanovich D."/>
            <person name="Kisner P."/>
            <person name="Lance K."/>
            <person name="Lara M."/>
            <person name="Lee W."/>
            <person name="Lennon N."/>
            <person name="Letendre F."/>
            <person name="LeVine R."/>
            <person name="Lipovsky A."/>
            <person name="Liu X."/>
            <person name="Liu J."/>
            <person name="Liu S."/>
            <person name="Lokyitsang T."/>
            <person name="Lokyitsang Y."/>
            <person name="Lubonja R."/>
            <person name="Lui A."/>
            <person name="MacDonald P."/>
            <person name="Magnisalis V."/>
            <person name="Maru K."/>
            <person name="Matthews C."/>
            <person name="McCusker W."/>
            <person name="McDonough S."/>
            <person name="Mehta T."/>
            <person name="Meldrim J."/>
            <person name="Meneus L."/>
            <person name="Mihai O."/>
            <person name="Mihalev A."/>
            <person name="Mihova T."/>
            <person name="Mittelman R."/>
            <person name="Mlenga V."/>
            <person name="Montmayeur A."/>
            <person name="Mulrain L."/>
            <person name="Navidi A."/>
            <person name="Naylor J."/>
            <person name="Negash T."/>
            <person name="Nguyen T."/>
            <person name="Nguyen N."/>
            <person name="Nicol R."/>
            <person name="Norbu C."/>
            <person name="Norbu N."/>
            <person name="Novod N."/>
            <person name="O'Neill B."/>
            <person name="Osman S."/>
            <person name="Markiewicz E."/>
            <person name="Oyono O.L."/>
            <person name="Patti C."/>
            <person name="Phunkhang P."/>
            <person name="Pierre F."/>
            <person name="Priest M."/>
            <person name="Raghuraman S."/>
            <person name="Rege F."/>
            <person name="Reyes R."/>
            <person name="Rise C."/>
            <person name="Rogov P."/>
            <person name="Ross K."/>
            <person name="Ryan E."/>
            <person name="Settipalli S."/>
            <person name="Shea T."/>
            <person name="Sherpa N."/>
            <person name="Shi L."/>
            <person name="Shih D."/>
            <person name="Sparrow T."/>
            <person name="Spaulding J."/>
            <person name="Stalker J."/>
            <person name="Stange-Thomann N."/>
            <person name="Stavropoulos S."/>
            <person name="Stone C."/>
            <person name="Strader C."/>
            <person name="Tesfaye S."/>
            <person name="Thomson T."/>
            <person name="Thoulutsang Y."/>
            <person name="Thoulutsang D."/>
            <person name="Topham K."/>
            <person name="Topping I."/>
            <person name="Tsamla T."/>
            <person name="Vassiliev H."/>
            <person name="Vo A."/>
            <person name="Wangchuk T."/>
            <person name="Wangdi T."/>
            <person name="Weiand M."/>
            <person name="Wilkinson J."/>
            <person name="Wilson A."/>
            <person name="Yadav S."/>
            <person name="Young G."/>
            <person name="Yu Q."/>
            <person name="Zembek L."/>
            <person name="Zhong D."/>
            <person name="Zimmer A."/>
            <person name="Zwirko Z."/>
            <person name="Jaffe D.B."/>
            <person name="Alvarez P."/>
            <person name="Brockman W."/>
            <person name="Butler J."/>
            <person name="Chin C."/>
            <person name="Gnerre S."/>
            <person name="Grabherr M."/>
            <person name="Kleber M."/>
            <person name="Mauceli E."/>
            <person name="MacCallum I."/>
        </authorList>
    </citation>
    <scope>NUCLEOTIDE SEQUENCE [LARGE SCALE GENOMIC DNA]</scope>
    <source>
        <strain evidence="3">MSH-3 / Tucson 14011-0111.49</strain>
    </source>
</reference>
<feature type="region of interest" description="Disordered" evidence="1">
    <location>
        <begin position="183"/>
        <end position="242"/>
    </location>
</feature>
<dbReference type="AlphaFoldDB" id="B4GTZ5"/>
<dbReference type="HOGENOM" id="CLU_1148255_0_0_1"/>
<evidence type="ECO:0000313" key="2">
    <source>
        <dbReference type="EMBL" id="EDW26015.1"/>
    </source>
</evidence>
<organism evidence="3">
    <name type="scientific">Drosophila persimilis</name>
    <name type="common">Fruit fly</name>
    <dbReference type="NCBI Taxonomy" id="7234"/>
    <lineage>
        <taxon>Eukaryota</taxon>
        <taxon>Metazoa</taxon>
        <taxon>Ecdysozoa</taxon>
        <taxon>Arthropoda</taxon>
        <taxon>Hexapoda</taxon>
        <taxon>Insecta</taxon>
        <taxon>Pterygota</taxon>
        <taxon>Neoptera</taxon>
        <taxon>Endopterygota</taxon>
        <taxon>Diptera</taxon>
        <taxon>Brachycera</taxon>
        <taxon>Muscomorpha</taxon>
        <taxon>Ephydroidea</taxon>
        <taxon>Drosophilidae</taxon>
        <taxon>Drosophila</taxon>
        <taxon>Sophophora</taxon>
    </lineage>
</organism>
<dbReference type="EMBL" id="CH479190">
    <property type="protein sequence ID" value="EDW26015.1"/>
    <property type="molecule type" value="Genomic_DNA"/>
</dbReference>
<sequence length="242" mass="26856">MALDGLSAIECQALKCHNLIKLANKELAIVKDKTALIYADLSPEVKEKAKKKDAGSSKKQQESSGSDPFKMQSYDNDTPRVQTNVSSPFKLQVTCTGLSLMQVIGTRPPRMQATDNGFPKTQANCSPKQRAPLNRLPKKQASGKGPQKQKLPTKEQPNSVAKLKKKRRVSGDQIDELVVQVERLSDSSESSFGSPKRKHRCNPAVLASQKRFEGSSRSRRRSRNPRWLMKSIVDNRAGTGRK</sequence>
<name>B4GTZ5_DROPE</name>
<feature type="region of interest" description="Disordered" evidence="1">
    <location>
        <begin position="45"/>
        <end position="85"/>
    </location>
</feature>
<accession>B4GTZ5</accession>
<dbReference type="Proteomes" id="UP000008744">
    <property type="component" value="Unassembled WGS sequence"/>
</dbReference>
<feature type="compositionally biased region" description="Basic and acidic residues" evidence="1">
    <location>
        <begin position="45"/>
        <end position="61"/>
    </location>
</feature>
<feature type="compositionally biased region" description="Polar residues" evidence="1">
    <location>
        <begin position="73"/>
        <end position="85"/>
    </location>
</feature>
<protein>
    <submittedName>
        <fullName evidence="2">GL14448</fullName>
    </submittedName>
</protein>
<proteinExistence type="predicted"/>
<evidence type="ECO:0000313" key="3">
    <source>
        <dbReference type="Proteomes" id="UP000008744"/>
    </source>
</evidence>
<feature type="compositionally biased region" description="Polar residues" evidence="1">
    <location>
        <begin position="113"/>
        <end position="127"/>
    </location>
</feature>
<evidence type="ECO:0000256" key="1">
    <source>
        <dbReference type="SAM" id="MobiDB-lite"/>
    </source>
</evidence>
<keyword evidence="3" id="KW-1185">Reference proteome</keyword>